<dbReference type="Pfam" id="PF18990">
    <property type="entry name" value="DUF5723"/>
    <property type="match status" value="1"/>
</dbReference>
<organism evidence="8 9">
    <name type="scientific">Nemorincola caseinilytica</name>
    <dbReference type="NCBI Taxonomy" id="2054315"/>
    <lineage>
        <taxon>Bacteria</taxon>
        <taxon>Pseudomonadati</taxon>
        <taxon>Bacteroidota</taxon>
        <taxon>Chitinophagia</taxon>
        <taxon>Chitinophagales</taxon>
        <taxon>Chitinophagaceae</taxon>
        <taxon>Nemorincola</taxon>
    </lineage>
</organism>
<evidence type="ECO:0000256" key="6">
    <source>
        <dbReference type="SAM" id="MobiDB-lite"/>
    </source>
</evidence>
<comment type="subcellular location">
    <subcellularLocation>
        <location evidence="1">Cell outer membrane</location>
    </subcellularLocation>
</comment>
<evidence type="ECO:0000313" key="8">
    <source>
        <dbReference type="EMBL" id="GAA4464205.1"/>
    </source>
</evidence>
<accession>A0ABP8NDR1</accession>
<evidence type="ECO:0000256" key="3">
    <source>
        <dbReference type="ARBA" id="ARBA00023136"/>
    </source>
</evidence>
<dbReference type="CDD" id="cd07185">
    <property type="entry name" value="OmpA_C-like"/>
    <property type="match status" value="1"/>
</dbReference>
<dbReference type="Gene3D" id="4.10.1080.10">
    <property type="entry name" value="TSP type-3 repeat"/>
    <property type="match status" value="1"/>
</dbReference>
<dbReference type="Pfam" id="PF00691">
    <property type="entry name" value="OmpA"/>
    <property type="match status" value="1"/>
</dbReference>
<dbReference type="InterPro" id="IPR028974">
    <property type="entry name" value="TSP_type-3_rpt"/>
</dbReference>
<dbReference type="Gene3D" id="3.30.1330.60">
    <property type="entry name" value="OmpA-like domain"/>
    <property type="match status" value="1"/>
</dbReference>
<dbReference type="InterPro" id="IPR006665">
    <property type="entry name" value="OmpA-like"/>
</dbReference>
<keyword evidence="4" id="KW-0998">Cell outer membrane</keyword>
<dbReference type="SUPFAM" id="SSF103647">
    <property type="entry name" value="TSP type-3 repeat"/>
    <property type="match status" value="1"/>
</dbReference>
<dbReference type="InterPro" id="IPR003367">
    <property type="entry name" value="Thrombospondin_3-like_rpt"/>
</dbReference>
<dbReference type="SUPFAM" id="SSF103088">
    <property type="entry name" value="OmpA-like"/>
    <property type="match status" value="1"/>
</dbReference>
<proteinExistence type="predicted"/>
<evidence type="ECO:0000259" key="7">
    <source>
        <dbReference type="PROSITE" id="PS51123"/>
    </source>
</evidence>
<dbReference type="InterPro" id="IPR036737">
    <property type="entry name" value="OmpA-like_sf"/>
</dbReference>
<dbReference type="PANTHER" id="PTHR30329">
    <property type="entry name" value="STATOR ELEMENT OF FLAGELLAR MOTOR COMPLEX"/>
    <property type="match status" value="1"/>
</dbReference>
<gene>
    <name evidence="8" type="ORF">GCM10023093_14030</name>
</gene>
<keyword evidence="9" id="KW-1185">Reference proteome</keyword>
<evidence type="ECO:0000256" key="5">
    <source>
        <dbReference type="PROSITE-ProRule" id="PRU00473"/>
    </source>
</evidence>
<dbReference type="EMBL" id="BAABFA010000009">
    <property type="protein sequence ID" value="GAA4464205.1"/>
    <property type="molecule type" value="Genomic_DNA"/>
</dbReference>
<feature type="region of interest" description="Disordered" evidence="6">
    <location>
        <begin position="495"/>
        <end position="533"/>
    </location>
</feature>
<keyword evidence="2" id="KW-0732">Signal</keyword>
<evidence type="ECO:0000256" key="1">
    <source>
        <dbReference type="ARBA" id="ARBA00004442"/>
    </source>
</evidence>
<evidence type="ECO:0000256" key="2">
    <source>
        <dbReference type="ARBA" id="ARBA00022729"/>
    </source>
</evidence>
<dbReference type="RefSeq" id="WP_345080665.1">
    <property type="nucleotide sequence ID" value="NZ_BAABFA010000009.1"/>
</dbReference>
<dbReference type="InterPro" id="IPR050330">
    <property type="entry name" value="Bact_OuterMem_StrucFunc"/>
</dbReference>
<dbReference type="InterPro" id="IPR043781">
    <property type="entry name" value="DUF5723"/>
</dbReference>
<feature type="compositionally biased region" description="Basic and acidic residues" evidence="6">
    <location>
        <begin position="520"/>
        <end position="533"/>
    </location>
</feature>
<dbReference type="PRINTS" id="PR01021">
    <property type="entry name" value="OMPADOMAIN"/>
</dbReference>
<comment type="caution">
    <text evidence="8">The sequence shown here is derived from an EMBL/GenBank/DDBJ whole genome shotgun (WGS) entry which is preliminary data.</text>
</comment>
<dbReference type="InterPro" id="IPR006664">
    <property type="entry name" value="OMP_bac"/>
</dbReference>
<sequence length="752" mass="81998">MLGIATGNWAGTSSLYLDPAGIAGSRQRTVIDVLALNAFVENDLGTINNRTLFSQLNSRELLKVNDVFKFNGRSQVNLMLPYAEVRGPGFLWSIDHKNTIGITTRLRGANQFTGVNEKIYRTVLDPTYATTNGDYTTTSRNFKWNAATWGEIGFSYARVLVDEGENFLSLGGTVRYLAAAAYVSMQGNNVNATYYAAQDSLRISNANIEFSSNVAHSYRRVDATTEANSSPSMFSRYFGKQGGSGIGGDIGFHYEFRPNPEQYLYEPIDSRGKKRIKDHSAVQYKLRISAAVTDIGSMRFANGVNRKAVATGNGYIIGSKVGDNVNNYRNFTSYARQQGFDVDTMRQDAVYYLPTTMVLGIDYKIWRNFYINGTSLINVAGKERTGNYFYDQVTVTPRFDKDILSIAIPITYNIYSESFKAGLGLRVGGFFIGGDDLLGLISNNQYGVNIYTGLAVPINYAKPRDRDHDRITDRNDKCPDTPGIWEFHGCPDPDRDKDGIANAQDRCPDVAGSPTAQGCPDRDKDGVTDATDRCPDVPGIAALAGCPDTDKDGIADGEDACPDVPGIAAFKGCPDTDGDGLQDNMDKCPTKAGPIALGGCPDTDMDGLADNVDRCPNKPGPASNYGCPEVRVEVIKRLSHAATALEFETGKAVIKVSSYSMLDDIVKLLNEYSDHYMDIEGHTDNVGSDASNLILSEERAGAVKEYFINKGVAPDRLVVRGMGESMPVAGNNTAAGRAQNRRVKMTLKVRGQ</sequence>
<dbReference type="PROSITE" id="PS51123">
    <property type="entry name" value="OMPA_2"/>
    <property type="match status" value="1"/>
</dbReference>
<dbReference type="Pfam" id="PF02412">
    <property type="entry name" value="TSP_3"/>
    <property type="match status" value="3"/>
</dbReference>
<dbReference type="Proteomes" id="UP001500067">
    <property type="component" value="Unassembled WGS sequence"/>
</dbReference>
<feature type="domain" description="OmpA-like" evidence="7">
    <location>
        <begin position="634"/>
        <end position="751"/>
    </location>
</feature>
<dbReference type="PANTHER" id="PTHR30329:SF21">
    <property type="entry name" value="LIPOPROTEIN YIAD-RELATED"/>
    <property type="match status" value="1"/>
</dbReference>
<evidence type="ECO:0000313" key="9">
    <source>
        <dbReference type="Proteomes" id="UP001500067"/>
    </source>
</evidence>
<evidence type="ECO:0000256" key="4">
    <source>
        <dbReference type="ARBA" id="ARBA00023237"/>
    </source>
</evidence>
<reference evidence="9" key="1">
    <citation type="journal article" date="2019" name="Int. J. Syst. Evol. Microbiol.">
        <title>The Global Catalogue of Microorganisms (GCM) 10K type strain sequencing project: providing services to taxonomists for standard genome sequencing and annotation.</title>
        <authorList>
            <consortium name="The Broad Institute Genomics Platform"/>
            <consortium name="The Broad Institute Genome Sequencing Center for Infectious Disease"/>
            <person name="Wu L."/>
            <person name="Ma J."/>
        </authorList>
    </citation>
    <scope>NUCLEOTIDE SEQUENCE [LARGE SCALE GENOMIC DNA]</scope>
    <source>
        <strain evidence="9">JCM 32105</strain>
    </source>
</reference>
<keyword evidence="3 5" id="KW-0472">Membrane</keyword>
<protein>
    <submittedName>
        <fullName evidence="8">DUF5723 family protein</fullName>
    </submittedName>
</protein>
<name>A0ABP8NDR1_9BACT</name>